<evidence type="ECO:0000256" key="9">
    <source>
        <dbReference type="PIRNR" id="PIRNR003128"/>
    </source>
</evidence>
<dbReference type="CDD" id="cd03241">
    <property type="entry name" value="ABC_RecN"/>
    <property type="match status" value="2"/>
</dbReference>
<dbReference type="InterPro" id="IPR027417">
    <property type="entry name" value="P-loop_NTPase"/>
</dbReference>
<dbReference type="PIRSF" id="PIRSF003128">
    <property type="entry name" value="RecN"/>
    <property type="match status" value="1"/>
</dbReference>
<dbReference type="GO" id="GO:0009432">
    <property type="term" value="P:SOS response"/>
    <property type="evidence" value="ECO:0007669"/>
    <property type="project" value="TreeGrafter"/>
</dbReference>
<dbReference type="FunFam" id="3.40.50.300:FF:000319">
    <property type="entry name" value="DNA repair protein RecN"/>
    <property type="match status" value="1"/>
</dbReference>
<sequence>MSISMLLSLYIENLAVIEKACIDFDGGFTVFTGETGAGKSIVIDAINACLGQRASREIVRTGADKSSVLAIFAGVPQTILSLLRENGYEPEGGELSIAREIYADGRSTAKICGRPATVSFLKEVGTGLVNIHGQHDNQILLNPDRHLSIIDDYGELEGQIAAYRAEYQLLRDDIRALRTLTMDEEDKRRRIDTLTYQIDEIAAARLKPGLEEALEERSRFFRSGEKIAGALSVACGALLGDEEDSQGACDLIQAAKAALSELSEFPEFQKAAELLETLALDLNETASALKEQLNGMEYDPREADLVERHLSEIHRLKGKYGSTIEEVIAYGDKAKDELHRIESAEEELKRVNARALQQKQKVAALAAALTEKRRKTAEQFVQKVQEEAKFLEMPNLRLEARFTPCKIGANGGHLMELLISANAGEPPKPIAKIASGGELSRVMLAIKSALADKDQIGTLIFDEVDTGVSGRAAQKIGLKLKEVARSRQVLCVTHSAQVAALGDSHLLIEKRMEEGRTFTGVTPLSDEDRIREIARIMSTDRVTDLMLQNAASMLQEGKNPVY</sequence>
<evidence type="ECO:0000256" key="1">
    <source>
        <dbReference type="ARBA" id="ARBA00003618"/>
    </source>
</evidence>
<proteinExistence type="inferred from homology"/>
<dbReference type="GO" id="GO:0006281">
    <property type="term" value="P:DNA repair"/>
    <property type="evidence" value="ECO:0007669"/>
    <property type="project" value="UniProtKB-KW"/>
</dbReference>
<comment type="similarity">
    <text evidence="2 9">Belongs to the RecN family.</text>
</comment>
<dbReference type="SUPFAM" id="SSF52540">
    <property type="entry name" value="P-loop containing nucleoside triphosphate hydrolases"/>
    <property type="match status" value="1"/>
</dbReference>
<dbReference type="Gene3D" id="3.40.50.300">
    <property type="entry name" value="P-loop containing nucleotide triphosphate hydrolases"/>
    <property type="match status" value="2"/>
</dbReference>
<dbReference type="AlphaFoldDB" id="A0A926E0R2"/>
<dbReference type="InterPro" id="IPR003395">
    <property type="entry name" value="RecF/RecN/SMC_N"/>
</dbReference>
<comment type="caution">
    <text evidence="12">The sequence shown here is derived from an EMBL/GenBank/DDBJ whole genome shotgun (WGS) entry which is preliminary data.</text>
</comment>
<keyword evidence="4" id="KW-0547">Nucleotide-binding</keyword>
<keyword evidence="5 9" id="KW-0227">DNA damage</keyword>
<dbReference type="PANTHER" id="PTHR11059">
    <property type="entry name" value="DNA REPAIR PROTEIN RECN"/>
    <property type="match status" value="1"/>
</dbReference>
<gene>
    <name evidence="12" type="primary">recN</name>
    <name evidence="12" type="ORF">H8710_05240</name>
</gene>
<organism evidence="12 13">
    <name type="scientific">Fumia xinanensis</name>
    <dbReference type="NCBI Taxonomy" id="2763659"/>
    <lineage>
        <taxon>Bacteria</taxon>
        <taxon>Bacillati</taxon>
        <taxon>Bacillota</taxon>
        <taxon>Clostridia</taxon>
        <taxon>Eubacteriales</taxon>
        <taxon>Oscillospiraceae</taxon>
        <taxon>Fumia</taxon>
    </lineage>
</organism>
<feature type="coiled-coil region" evidence="10">
    <location>
        <begin position="153"/>
        <end position="180"/>
    </location>
</feature>
<feature type="domain" description="RecF/RecN/SMC N-terminal" evidence="11">
    <location>
        <begin position="8"/>
        <end position="508"/>
    </location>
</feature>
<dbReference type="PANTHER" id="PTHR11059:SF0">
    <property type="entry name" value="DNA REPAIR PROTEIN RECN"/>
    <property type="match status" value="1"/>
</dbReference>
<evidence type="ECO:0000256" key="2">
    <source>
        <dbReference type="ARBA" id="ARBA00009441"/>
    </source>
</evidence>
<dbReference type="NCBIfam" id="TIGR00634">
    <property type="entry name" value="recN"/>
    <property type="match status" value="1"/>
</dbReference>
<evidence type="ECO:0000256" key="5">
    <source>
        <dbReference type="ARBA" id="ARBA00022763"/>
    </source>
</evidence>
<comment type="function">
    <text evidence="1 9">May be involved in recombinational repair of damaged DNA.</text>
</comment>
<dbReference type="RefSeq" id="WP_249294367.1">
    <property type="nucleotide sequence ID" value="NZ_JACRSV010000001.1"/>
</dbReference>
<keyword evidence="10" id="KW-0175">Coiled coil</keyword>
<dbReference type="EMBL" id="JACRSV010000001">
    <property type="protein sequence ID" value="MBC8559474.1"/>
    <property type="molecule type" value="Genomic_DNA"/>
</dbReference>
<keyword evidence="13" id="KW-1185">Reference proteome</keyword>
<name>A0A926E0R2_9FIRM</name>
<keyword evidence="6" id="KW-0067">ATP-binding</keyword>
<keyword evidence="7 9" id="KW-0234">DNA repair</keyword>
<evidence type="ECO:0000256" key="10">
    <source>
        <dbReference type="SAM" id="Coils"/>
    </source>
</evidence>
<dbReference type="InterPro" id="IPR004604">
    <property type="entry name" value="DNA_recomb/repair_RecN"/>
</dbReference>
<evidence type="ECO:0000256" key="8">
    <source>
        <dbReference type="ARBA" id="ARBA00033408"/>
    </source>
</evidence>
<evidence type="ECO:0000313" key="13">
    <source>
        <dbReference type="Proteomes" id="UP000610760"/>
    </source>
</evidence>
<evidence type="ECO:0000256" key="4">
    <source>
        <dbReference type="ARBA" id="ARBA00022741"/>
    </source>
</evidence>
<dbReference type="Pfam" id="PF02463">
    <property type="entry name" value="SMC_N"/>
    <property type="match status" value="1"/>
</dbReference>
<protein>
    <recommendedName>
        <fullName evidence="3 9">DNA repair protein RecN</fullName>
    </recommendedName>
    <alternativeName>
        <fullName evidence="8 9">Recombination protein N</fullName>
    </alternativeName>
</protein>
<feature type="coiled-coil region" evidence="10">
    <location>
        <begin position="334"/>
        <end position="361"/>
    </location>
</feature>
<reference evidence="12" key="1">
    <citation type="submission" date="2020-08" db="EMBL/GenBank/DDBJ databases">
        <title>Genome public.</title>
        <authorList>
            <person name="Liu C."/>
            <person name="Sun Q."/>
        </authorList>
    </citation>
    <scope>NUCLEOTIDE SEQUENCE</scope>
    <source>
        <strain evidence="12">NSJ-33</strain>
    </source>
</reference>
<dbReference type="Proteomes" id="UP000610760">
    <property type="component" value="Unassembled WGS sequence"/>
</dbReference>
<evidence type="ECO:0000259" key="11">
    <source>
        <dbReference type="Pfam" id="PF02463"/>
    </source>
</evidence>
<evidence type="ECO:0000313" key="12">
    <source>
        <dbReference type="EMBL" id="MBC8559474.1"/>
    </source>
</evidence>
<dbReference type="GO" id="GO:0005524">
    <property type="term" value="F:ATP binding"/>
    <property type="evidence" value="ECO:0007669"/>
    <property type="project" value="UniProtKB-KW"/>
</dbReference>
<dbReference type="GO" id="GO:0006310">
    <property type="term" value="P:DNA recombination"/>
    <property type="evidence" value="ECO:0007669"/>
    <property type="project" value="InterPro"/>
</dbReference>
<evidence type="ECO:0000256" key="3">
    <source>
        <dbReference type="ARBA" id="ARBA00021315"/>
    </source>
</evidence>
<dbReference type="GO" id="GO:0043590">
    <property type="term" value="C:bacterial nucleoid"/>
    <property type="evidence" value="ECO:0007669"/>
    <property type="project" value="TreeGrafter"/>
</dbReference>
<accession>A0A926E0R2</accession>
<evidence type="ECO:0000256" key="6">
    <source>
        <dbReference type="ARBA" id="ARBA00022840"/>
    </source>
</evidence>
<evidence type="ECO:0000256" key="7">
    <source>
        <dbReference type="ARBA" id="ARBA00023204"/>
    </source>
</evidence>